<sequence>MKITQLTVEEPDKQASRVPEPSAALSTGIFHPIGGLDPDMSRSPQISNPRIGFWSRLRATRS</sequence>
<dbReference type="AlphaFoldDB" id="A0A5B0EME4"/>
<dbReference type="RefSeq" id="WP_007269398.1">
    <property type="nucleotide sequence ID" value="NZ_VOBL01000002.1"/>
</dbReference>
<evidence type="ECO:0000256" key="1">
    <source>
        <dbReference type="SAM" id="MobiDB-lite"/>
    </source>
</evidence>
<evidence type="ECO:0000313" key="3">
    <source>
        <dbReference type="Proteomes" id="UP000323856"/>
    </source>
</evidence>
<evidence type="ECO:0000313" key="2">
    <source>
        <dbReference type="EMBL" id="KAA0979345.1"/>
    </source>
</evidence>
<name>A0A5B0EME4_9MICC</name>
<dbReference type="OrthoDB" id="4952645at2"/>
<protein>
    <submittedName>
        <fullName evidence="2">Uncharacterized protein</fullName>
    </submittedName>
</protein>
<comment type="caution">
    <text evidence="2">The sequence shown here is derived from an EMBL/GenBank/DDBJ whole genome shotgun (WGS) entry which is preliminary data.</text>
</comment>
<accession>A0A5B0EME4</accession>
<proteinExistence type="predicted"/>
<dbReference type="EMBL" id="VOBL01000002">
    <property type="protein sequence ID" value="KAA0979345.1"/>
    <property type="molecule type" value="Genomic_DNA"/>
</dbReference>
<organism evidence="2 3">
    <name type="scientific">Paeniglutamicibacter gangotriensis</name>
    <dbReference type="NCBI Taxonomy" id="254787"/>
    <lineage>
        <taxon>Bacteria</taxon>
        <taxon>Bacillati</taxon>
        <taxon>Actinomycetota</taxon>
        <taxon>Actinomycetes</taxon>
        <taxon>Micrococcales</taxon>
        <taxon>Micrococcaceae</taxon>
        <taxon>Paeniglutamicibacter</taxon>
    </lineage>
</organism>
<dbReference type="Proteomes" id="UP000323856">
    <property type="component" value="Unassembled WGS sequence"/>
</dbReference>
<gene>
    <name evidence="2" type="ORF">FQ154_02665</name>
</gene>
<feature type="region of interest" description="Disordered" evidence="1">
    <location>
        <begin position="1"/>
        <end position="25"/>
    </location>
</feature>
<reference evidence="2 3" key="1">
    <citation type="submission" date="2019-07" db="EMBL/GenBank/DDBJ databases">
        <title>Analysis of the biochemical properties, biological activity and biotechnological potential of siderophores and biosurfactants produced by Antarctic psychrotolerant bacteria.</title>
        <authorList>
            <person name="Styczynski M."/>
            <person name="Krucon T."/>
            <person name="Decewicz P."/>
            <person name="Dziewit L."/>
        </authorList>
    </citation>
    <scope>NUCLEOTIDE SEQUENCE [LARGE SCALE GENOMIC DNA]</scope>
    <source>
        <strain evidence="2 3">ANT_H27</strain>
    </source>
</reference>